<sequence length="143" mass="15370">MRRILLLALTAGISIPIVACSPKKQTSLEPVVVETLISATESWNGDSFRYPRGKAEMKLEKITAQPGFKTPLHLHPQPGIIYVQKGTLYCETSDGQSLTLGAGESFASSQDTAHYCQNIGDEQMVVFSASAGAKGKKTTVPTE</sequence>
<dbReference type="InterPro" id="IPR014710">
    <property type="entry name" value="RmlC-like_jellyroll"/>
</dbReference>
<evidence type="ECO:0000259" key="2">
    <source>
        <dbReference type="Pfam" id="PF07883"/>
    </source>
</evidence>
<dbReference type="RefSeq" id="WP_036904177.1">
    <property type="nucleotide sequence ID" value="NZ_CP138967.1"/>
</dbReference>
<reference evidence="4" key="1">
    <citation type="journal article" date="2014" name="Sci. Data">
        <title>Genomes of diverse isolates of the marine cyanobacterium Prochlorococcus.</title>
        <authorList>
            <person name="Biller S."/>
            <person name="Berube P."/>
            <person name="Thompson J."/>
            <person name="Kelly L."/>
            <person name="Roggensack S."/>
            <person name="Awad L."/>
            <person name="Roache-Johnson K."/>
            <person name="Ding H."/>
            <person name="Giovannoni S.J."/>
            <person name="Moore L.R."/>
            <person name="Chisholm S.W."/>
        </authorList>
    </citation>
    <scope>NUCLEOTIDE SEQUENCE [LARGE SCALE GENOMIC DNA]</scope>
    <source>
        <strain evidence="4">PAC1</strain>
    </source>
</reference>
<feature type="domain" description="Cupin type-2" evidence="2">
    <location>
        <begin position="63"/>
        <end position="128"/>
    </location>
</feature>
<dbReference type="Gene3D" id="2.60.120.10">
    <property type="entry name" value="Jelly Rolls"/>
    <property type="match status" value="1"/>
</dbReference>
<dbReference type="CDD" id="cd02236">
    <property type="entry name" value="cupin_CV2614-like"/>
    <property type="match status" value="1"/>
</dbReference>
<dbReference type="SUPFAM" id="SSF51182">
    <property type="entry name" value="RmlC-like cupins"/>
    <property type="match status" value="1"/>
</dbReference>
<name>A0A0A2CA75_PROMR</name>
<evidence type="ECO:0000313" key="4">
    <source>
        <dbReference type="Proteomes" id="UP000030392"/>
    </source>
</evidence>
<organism evidence="3 4">
    <name type="scientific">Prochlorococcus marinus str. PAC1</name>
    <dbReference type="NCBI Taxonomy" id="59924"/>
    <lineage>
        <taxon>Bacteria</taxon>
        <taxon>Bacillati</taxon>
        <taxon>Cyanobacteriota</taxon>
        <taxon>Cyanophyceae</taxon>
        <taxon>Synechococcales</taxon>
        <taxon>Prochlorococcaceae</taxon>
        <taxon>Prochlorococcus</taxon>
    </lineage>
</organism>
<evidence type="ECO:0000313" key="3">
    <source>
        <dbReference type="EMBL" id="KGG22432.1"/>
    </source>
</evidence>
<comment type="caution">
    <text evidence="3">The sequence shown here is derived from an EMBL/GenBank/DDBJ whole genome shotgun (WGS) entry which is preliminary data.</text>
</comment>
<feature type="signal peptide" evidence="1">
    <location>
        <begin position="1"/>
        <end position="19"/>
    </location>
</feature>
<accession>A0A0A2CA75</accession>
<feature type="chain" id="PRO_5001986399" description="Cupin type-2 domain-containing protein" evidence="1">
    <location>
        <begin position="20"/>
        <end position="143"/>
    </location>
</feature>
<dbReference type="EMBL" id="JNAX01000002">
    <property type="protein sequence ID" value="KGG22432.1"/>
    <property type="molecule type" value="Genomic_DNA"/>
</dbReference>
<keyword evidence="1" id="KW-0732">Signal</keyword>
<dbReference type="Pfam" id="PF07883">
    <property type="entry name" value="Cupin_2"/>
    <property type="match status" value="1"/>
</dbReference>
<protein>
    <recommendedName>
        <fullName evidence="2">Cupin type-2 domain-containing protein</fullName>
    </recommendedName>
</protein>
<gene>
    <name evidence="3" type="ORF">EV03_0102</name>
</gene>
<dbReference type="InterPro" id="IPR013096">
    <property type="entry name" value="Cupin_2"/>
</dbReference>
<dbReference type="Proteomes" id="UP000030392">
    <property type="component" value="Unassembled WGS sequence"/>
</dbReference>
<dbReference type="AlphaFoldDB" id="A0A0A2CA75"/>
<evidence type="ECO:0000256" key="1">
    <source>
        <dbReference type="SAM" id="SignalP"/>
    </source>
</evidence>
<proteinExistence type="predicted"/>
<dbReference type="InterPro" id="IPR011051">
    <property type="entry name" value="RmlC_Cupin_sf"/>
</dbReference>